<feature type="binding site" evidence="8">
    <location>
        <begin position="145"/>
        <end position="149"/>
    </location>
    <ligand>
        <name>GMP</name>
        <dbReference type="ChEBI" id="CHEBI:58115"/>
    </ligand>
</feature>
<sequence>MAAFDMSDPQAIVSPGGVGFDINCGVRLIRTNLHLKDVLPVKEQLTQALFDHIPVGVGSKGVIPMNAEALEEALEMGMDWSLRQGASFIICIYIPEFLLRSGYVWADDKEHCEEYGRMLQADPSKVSSRAKKRGLPQLGTLGAGNHYAEVQVVEEIYDRHAATKMGIDHKNQVVVMIHCGSRGLGHQVSVRHF</sequence>
<keyword evidence="4 8" id="KW-0547">Nucleotide-binding</keyword>
<dbReference type="PANTHER" id="PTHR11118:SF1">
    <property type="entry name" value="RNA-SPLICING LIGASE RTCB HOMOLOG"/>
    <property type="match status" value="1"/>
</dbReference>
<dbReference type="GO" id="GO:0003972">
    <property type="term" value="F:RNA ligase (ATP) activity"/>
    <property type="evidence" value="ECO:0007669"/>
    <property type="project" value="TreeGrafter"/>
</dbReference>
<keyword evidence="3 9" id="KW-0479">Metal-binding</keyword>
<keyword evidence="6 9" id="KW-0464">Manganese</keyword>
<protein>
    <recommendedName>
        <fullName evidence="1">3'-phosphate/5'-hydroxy nucleic acid ligase</fullName>
        <ecNumber evidence="1">6.5.1.8</ecNumber>
    </recommendedName>
</protein>
<dbReference type="GO" id="GO:0170057">
    <property type="term" value="F:RNA ligase (GTP) activity"/>
    <property type="evidence" value="ECO:0007669"/>
    <property type="project" value="UniProtKB-EC"/>
</dbReference>
<dbReference type="EC" id="6.5.1.8" evidence="1"/>
<evidence type="ECO:0000256" key="2">
    <source>
        <dbReference type="ARBA" id="ARBA00022598"/>
    </source>
</evidence>
<keyword evidence="5 8" id="KW-0342">GTP-binding</keyword>
<evidence type="ECO:0000256" key="8">
    <source>
        <dbReference type="PIRSR" id="PIRSR601233-2"/>
    </source>
</evidence>
<dbReference type="PANTHER" id="PTHR11118">
    <property type="entry name" value="RNA-SPLICING LIGASE RTCB HOMOLOG"/>
    <property type="match status" value="1"/>
</dbReference>
<dbReference type="GO" id="GO:0006396">
    <property type="term" value="P:RNA processing"/>
    <property type="evidence" value="ECO:0007669"/>
    <property type="project" value="InterPro"/>
</dbReference>
<feature type="binding site" evidence="9">
    <location>
        <position position="21"/>
    </location>
    <ligand>
        <name>Mn(2+)</name>
        <dbReference type="ChEBI" id="CHEBI:29035"/>
        <label>1</label>
    </ligand>
</feature>
<evidence type="ECO:0000256" key="5">
    <source>
        <dbReference type="ARBA" id="ARBA00023134"/>
    </source>
</evidence>
<name>A0A448XIL6_9PLAT</name>
<gene>
    <name evidence="10" type="ORF">PXEA_LOCUS30979</name>
</gene>
<evidence type="ECO:0000256" key="9">
    <source>
        <dbReference type="PIRSR" id="PIRSR601233-3"/>
    </source>
</evidence>
<accession>A0A448XIL6</accession>
<dbReference type="Pfam" id="PF01139">
    <property type="entry name" value="RtcB"/>
    <property type="match status" value="1"/>
</dbReference>
<dbReference type="Proteomes" id="UP000784294">
    <property type="component" value="Unassembled WGS sequence"/>
</dbReference>
<dbReference type="AlphaFoldDB" id="A0A448XIL6"/>
<comment type="caution">
    <text evidence="10">The sequence shown here is derived from an EMBL/GenBank/DDBJ whole genome shotgun (WGS) entry which is preliminary data.</text>
</comment>
<dbReference type="InterPro" id="IPR036025">
    <property type="entry name" value="RtcB-like_sf"/>
</dbReference>
<comment type="cofactor">
    <cofactor evidence="9">
        <name>Mn(2+)</name>
        <dbReference type="ChEBI" id="CHEBI:29035"/>
    </cofactor>
    <text evidence="9">Binds 2 manganese ions per subunit.</text>
</comment>
<feature type="binding site" evidence="9">
    <location>
        <position position="146"/>
    </location>
    <ligand>
        <name>Mn(2+)</name>
        <dbReference type="ChEBI" id="CHEBI:29035"/>
        <label>1</label>
    </ligand>
</feature>
<dbReference type="GO" id="GO:0005634">
    <property type="term" value="C:nucleus"/>
    <property type="evidence" value="ECO:0007669"/>
    <property type="project" value="TreeGrafter"/>
</dbReference>
<proteinExistence type="predicted"/>
<evidence type="ECO:0000256" key="3">
    <source>
        <dbReference type="ARBA" id="ARBA00022723"/>
    </source>
</evidence>
<evidence type="ECO:0000256" key="1">
    <source>
        <dbReference type="ARBA" id="ARBA00012726"/>
    </source>
</evidence>
<dbReference type="GO" id="GO:0005525">
    <property type="term" value="F:GTP binding"/>
    <property type="evidence" value="ECO:0007669"/>
    <property type="project" value="UniProtKB-KW"/>
</dbReference>
<reference evidence="10" key="1">
    <citation type="submission" date="2018-11" db="EMBL/GenBank/DDBJ databases">
        <authorList>
            <consortium name="Pathogen Informatics"/>
        </authorList>
    </citation>
    <scope>NUCLEOTIDE SEQUENCE</scope>
</reference>
<dbReference type="SUPFAM" id="SSF103365">
    <property type="entry name" value="Hypothetical protein PH1602"/>
    <property type="match status" value="1"/>
</dbReference>
<dbReference type="OrthoDB" id="10249697at2759"/>
<dbReference type="InterPro" id="IPR001233">
    <property type="entry name" value="RtcB"/>
</dbReference>
<evidence type="ECO:0000313" key="10">
    <source>
        <dbReference type="EMBL" id="VEL37539.1"/>
    </source>
</evidence>
<evidence type="ECO:0000256" key="7">
    <source>
        <dbReference type="ARBA" id="ARBA00047746"/>
    </source>
</evidence>
<comment type="catalytic activity">
    <reaction evidence="7">
        <text>a 3'-end 3'-phospho-ribonucleotide-RNA + a 5'-end dephospho-ribonucleoside-RNA + GTP = a ribonucleotidyl-ribonucleotide-RNA + GMP + diphosphate</text>
        <dbReference type="Rhea" id="RHEA:68076"/>
        <dbReference type="Rhea" id="RHEA-COMP:10463"/>
        <dbReference type="Rhea" id="RHEA-COMP:13936"/>
        <dbReference type="Rhea" id="RHEA-COMP:17355"/>
        <dbReference type="ChEBI" id="CHEBI:33019"/>
        <dbReference type="ChEBI" id="CHEBI:37565"/>
        <dbReference type="ChEBI" id="CHEBI:58115"/>
        <dbReference type="ChEBI" id="CHEBI:83062"/>
        <dbReference type="ChEBI" id="CHEBI:138284"/>
        <dbReference type="ChEBI" id="CHEBI:173118"/>
        <dbReference type="EC" id="6.5.1.8"/>
    </reaction>
</comment>
<keyword evidence="11" id="KW-1185">Reference proteome</keyword>
<dbReference type="Gene3D" id="3.90.1860.10">
    <property type="entry name" value="tRNA-splicing ligase RtcB"/>
    <property type="match status" value="1"/>
</dbReference>
<evidence type="ECO:0000256" key="4">
    <source>
        <dbReference type="ARBA" id="ARBA00022741"/>
    </source>
</evidence>
<dbReference type="EMBL" id="CAAALY010255272">
    <property type="protein sequence ID" value="VEL37539.1"/>
    <property type="molecule type" value="Genomic_DNA"/>
</dbReference>
<evidence type="ECO:0000256" key="6">
    <source>
        <dbReference type="ARBA" id="ARBA00023211"/>
    </source>
</evidence>
<dbReference type="GO" id="GO:0046872">
    <property type="term" value="F:metal ion binding"/>
    <property type="evidence" value="ECO:0007669"/>
    <property type="project" value="UniProtKB-KW"/>
</dbReference>
<dbReference type="GO" id="GO:0072669">
    <property type="term" value="C:tRNA-splicing ligase complex"/>
    <property type="evidence" value="ECO:0007669"/>
    <property type="project" value="TreeGrafter"/>
</dbReference>
<evidence type="ECO:0000313" key="11">
    <source>
        <dbReference type="Proteomes" id="UP000784294"/>
    </source>
</evidence>
<organism evidence="10 11">
    <name type="scientific">Protopolystoma xenopodis</name>
    <dbReference type="NCBI Taxonomy" id="117903"/>
    <lineage>
        <taxon>Eukaryota</taxon>
        <taxon>Metazoa</taxon>
        <taxon>Spiralia</taxon>
        <taxon>Lophotrochozoa</taxon>
        <taxon>Platyhelminthes</taxon>
        <taxon>Monogenea</taxon>
        <taxon>Polyopisthocotylea</taxon>
        <taxon>Polystomatidea</taxon>
        <taxon>Polystomatidae</taxon>
        <taxon>Protopolystoma</taxon>
    </lineage>
</organism>
<feature type="binding site" evidence="9">
    <location>
        <position position="178"/>
    </location>
    <ligand>
        <name>Mn(2+)</name>
        <dbReference type="ChEBI" id="CHEBI:29035"/>
        <label>2</label>
    </ligand>
</feature>
<keyword evidence="2" id="KW-0436">Ligase</keyword>